<evidence type="ECO:0000313" key="8">
    <source>
        <dbReference type="EMBL" id="NWK54779.1"/>
    </source>
</evidence>
<protein>
    <submittedName>
        <fullName evidence="8">SET domain-containing protein-lysine N-methyltransferase</fullName>
    </submittedName>
</protein>
<dbReference type="AlphaFoldDB" id="A0A851GC74"/>
<sequence length="185" mass="21739">MTRNQKLERDAKWVRRFKKLYDRAQSDLCEVQGSEIHGRGVYATQDIPKETEVIEYVGEPINKEISENRAWDQYARHEEHGDAAVYIFTLDEKWDIDGNVPWNTARLINHSCDPNCEAWIIGRRICIYSLRDIKNGEELTFDYGFDVECYEDHPCRCGSENCVGYIVTQEQWPELEKRVAEKEEA</sequence>
<evidence type="ECO:0000259" key="7">
    <source>
        <dbReference type="PROSITE" id="PS50868"/>
    </source>
</evidence>
<keyword evidence="9" id="KW-1185">Reference proteome</keyword>
<dbReference type="GO" id="GO:0005694">
    <property type="term" value="C:chromosome"/>
    <property type="evidence" value="ECO:0007669"/>
    <property type="project" value="UniProtKB-SubCell"/>
</dbReference>
<evidence type="ECO:0000256" key="5">
    <source>
        <dbReference type="ARBA" id="ARBA00022691"/>
    </source>
</evidence>
<accession>A0A851GC74</accession>
<dbReference type="Gene3D" id="2.170.270.10">
    <property type="entry name" value="SET domain"/>
    <property type="match status" value="1"/>
</dbReference>
<evidence type="ECO:0000256" key="3">
    <source>
        <dbReference type="ARBA" id="ARBA00022603"/>
    </source>
</evidence>
<evidence type="ECO:0000313" key="9">
    <source>
        <dbReference type="Proteomes" id="UP000557872"/>
    </source>
</evidence>
<feature type="domain" description="Post-SET" evidence="7">
    <location>
        <begin position="151"/>
        <end position="167"/>
    </location>
</feature>
<feature type="domain" description="SET" evidence="6">
    <location>
        <begin position="26"/>
        <end position="144"/>
    </location>
</feature>
<keyword evidence="2" id="KW-0158">Chromosome</keyword>
<dbReference type="InterPro" id="IPR046341">
    <property type="entry name" value="SET_dom_sf"/>
</dbReference>
<dbReference type="GO" id="GO:0008168">
    <property type="term" value="F:methyltransferase activity"/>
    <property type="evidence" value="ECO:0007669"/>
    <property type="project" value="UniProtKB-KW"/>
</dbReference>
<reference evidence="8 9" key="1">
    <citation type="submission" date="2020-07" db="EMBL/GenBank/DDBJ databases">
        <title>Roseicoccus Jingziensis gen. nov., sp. nov., isolated from coastal seawater.</title>
        <authorList>
            <person name="Feng X."/>
        </authorList>
    </citation>
    <scope>NUCLEOTIDE SEQUENCE [LARGE SCALE GENOMIC DNA]</scope>
    <source>
        <strain evidence="8 9">N1E253</strain>
    </source>
</reference>
<dbReference type="SMART" id="SM00317">
    <property type="entry name" value="SET"/>
    <property type="match status" value="1"/>
</dbReference>
<dbReference type="Proteomes" id="UP000557872">
    <property type="component" value="Unassembled WGS sequence"/>
</dbReference>
<evidence type="ECO:0000256" key="4">
    <source>
        <dbReference type="ARBA" id="ARBA00022679"/>
    </source>
</evidence>
<dbReference type="SUPFAM" id="SSF82199">
    <property type="entry name" value="SET domain"/>
    <property type="match status" value="1"/>
</dbReference>
<name>A0A851GC74_9BACT</name>
<comment type="caution">
    <text evidence="8">The sequence shown here is derived from an EMBL/GenBank/DDBJ whole genome shotgun (WGS) entry which is preliminary data.</text>
</comment>
<dbReference type="InterPro" id="IPR050777">
    <property type="entry name" value="SET2_Histone-Lys_MeTrsfase"/>
</dbReference>
<dbReference type="GO" id="GO:0032259">
    <property type="term" value="P:methylation"/>
    <property type="evidence" value="ECO:0007669"/>
    <property type="project" value="UniProtKB-KW"/>
</dbReference>
<keyword evidence="4 8" id="KW-0808">Transferase</keyword>
<organism evidence="8 9">
    <name type="scientific">Oceaniferula marina</name>
    <dbReference type="NCBI Taxonomy" id="2748318"/>
    <lineage>
        <taxon>Bacteria</taxon>
        <taxon>Pseudomonadati</taxon>
        <taxon>Verrucomicrobiota</taxon>
        <taxon>Verrucomicrobiia</taxon>
        <taxon>Verrucomicrobiales</taxon>
        <taxon>Verrucomicrobiaceae</taxon>
        <taxon>Oceaniferula</taxon>
    </lineage>
</organism>
<dbReference type="InterPro" id="IPR003616">
    <property type="entry name" value="Post-SET_dom"/>
</dbReference>
<dbReference type="PROSITE" id="PS50280">
    <property type="entry name" value="SET"/>
    <property type="match status" value="1"/>
</dbReference>
<evidence type="ECO:0000256" key="1">
    <source>
        <dbReference type="ARBA" id="ARBA00004286"/>
    </source>
</evidence>
<dbReference type="SMART" id="SM00508">
    <property type="entry name" value="PostSET"/>
    <property type="match status" value="1"/>
</dbReference>
<dbReference type="InterPro" id="IPR001214">
    <property type="entry name" value="SET_dom"/>
</dbReference>
<dbReference type="Pfam" id="PF00856">
    <property type="entry name" value="SET"/>
    <property type="match status" value="1"/>
</dbReference>
<evidence type="ECO:0000259" key="6">
    <source>
        <dbReference type="PROSITE" id="PS50280"/>
    </source>
</evidence>
<evidence type="ECO:0000256" key="2">
    <source>
        <dbReference type="ARBA" id="ARBA00022454"/>
    </source>
</evidence>
<keyword evidence="5" id="KW-0949">S-adenosyl-L-methionine</keyword>
<dbReference type="RefSeq" id="WP_178931285.1">
    <property type="nucleotide sequence ID" value="NZ_JACBAZ010000001.1"/>
</dbReference>
<proteinExistence type="predicted"/>
<dbReference type="PROSITE" id="PS50868">
    <property type="entry name" value="POST_SET"/>
    <property type="match status" value="1"/>
</dbReference>
<dbReference type="EMBL" id="JACBAZ010000001">
    <property type="protein sequence ID" value="NWK54779.1"/>
    <property type="molecule type" value="Genomic_DNA"/>
</dbReference>
<dbReference type="PANTHER" id="PTHR22884">
    <property type="entry name" value="SET DOMAIN PROTEINS"/>
    <property type="match status" value="1"/>
</dbReference>
<gene>
    <name evidence="8" type="ORF">HW115_04110</name>
</gene>
<keyword evidence="3 8" id="KW-0489">Methyltransferase</keyword>
<comment type="subcellular location">
    <subcellularLocation>
        <location evidence="1">Chromosome</location>
    </subcellularLocation>
</comment>